<keyword evidence="9" id="KW-1185">Reference proteome</keyword>
<comment type="caution">
    <text evidence="8">The sequence shown here is derived from an EMBL/GenBank/DDBJ whole genome shotgun (WGS) entry which is preliminary data.</text>
</comment>
<feature type="coiled-coil region" evidence="7">
    <location>
        <begin position="71"/>
        <end position="126"/>
    </location>
</feature>
<evidence type="ECO:0000256" key="4">
    <source>
        <dbReference type="ARBA" id="ARBA00022701"/>
    </source>
</evidence>
<dbReference type="InterPro" id="IPR009768">
    <property type="entry name" value="MAP70"/>
</dbReference>
<keyword evidence="6" id="KW-0206">Cytoskeleton</keyword>
<accession>A0A6A6KN45</accession>
<comment type="subcellular location">
    <subcellularLocation>
        <location evidence="1">Cytoplasm</location>
        <location evidence="1">Cytoskeleton</location>
    </subcellularLocation>
</comment>
<protein>
    <submittedName>
        <fullName evidence="8">Uncharacterized protein</fullName>
    </submittedName>
</protein>
<proteinExistence type="inferred from homology"/>
<dbReference type="GO" id="GO:0007010">
    <property type="term" value="P:cytoskeleton organization"/>
    <property type="evidence" value="ECO:0007669"/>
    <property type="project" value="InterPro"/>
</dbReference>
<dbReference type="GO" id="GO:0008017">
    <property type="term" value="F:microtubule binding"/>
    <property type="evidence" value="ECO:0007669"/>
    <property type="project" value="InterPro"/>
</dbReference>
<evidence type="ECO:0000256" key="2">
    <source>
        <dbReference type="ARBA" id="ARBA00008825"/>
    </source>
</evidence>
<dbReference type="AlphaFoldDB" id="A0A6A6KN45"/>
<gene>
    <name evidence="8" type="ORF">GH714_039143</name>
</gene>
<evidence type="ECO:0000256" key="5">
    <source>
        <dbReference type="ARBA" id="ARBA00023054"/>
    </source>
</evidence>
<reference evidence="8 9" key="1">
    <citation type="journal article" date="2020" name="Mol. Plant">
        <title>The Chromosome-Based Rubber Tree Genome Provides New Insights into Spurge Genome Evolution and Rubber Biosynthesis.</title>
        <authorList>
            <person name="Liu J."/>
            <person name="Shi C."/>
            <person name="Shi C.C."/>
            <person name="Li W."/>
            <person name="Zhang Q.J."/>
            <person name="Zhang Y."/>
            <person name="Li K."/>
            <person name="Lu H.F."/>
            <person name="Shi C."/>
            <person name="Zhu S.T."/>
            <person name="Xiao Z.Y."/>
            <person name="Nan H."/>
            <person name="Yue Y."/>
            <person name="Zhu X.G."/>
            <person name="Wu Y."/>
            <person name="Hong X.N."/>
            <person name="Fan G.Y."/>
            <person name="Tong Y."/>
            <person name="Zhang D."/>
            <person name="Mao C.L."/>
            <person name="Liu Y.L."/>
            <person name="Hao S.J."/>
            <person name="Liu W.Q."/>
            <person name="Lv M.Q."/>
            <person name="Zhang H.B."/>
            <person name="Liu Y."/>
            <person name="Hu-Tang G.R."/>
            <person name="Wang J.P."/>
            <person name="Wang J.H."/>
            <person name="Sun Y.H."/>
            <person name="Ni S.B."/>
            <person name="Chen W.B."/>
            <person name="Zhang X.C."/>
            <person name="Jiao Y.N."/>
            <person name="Eichler E.E."/>
            <person name="Li G.H."/>
            <person name="Liu X."/>
            <person name="Gao L.Z."/>
        </authorList>
    </citation>
    <scope>NUCLEOTIDE SEQUENCE [LARGE SCALE GENOMIC DNA]</scope>
    <source>
        <strain evidence="9">cv. GT1</strain>
        <tissue evidence="8">Leaf</tissue>
    </source>
</reference>
<keyword evidence="4" id="KW-0493">Microtubule</keyword>
<organism evidence="8 9">
    <name type="scientific">Hevea brasiliensis</name>
    <name type="common">Para rubber tree</name>
    <name type="synonym">Siphonia brasiliensis</name>
    <dbReference type="NCBI Taxonomy" id="3981"/>
    <lineage>
        <taxon>Eukaryota</taxon>
        <taxon>Viridiplantae</taxon>
        <taxon>Streptophyta</taxon>
        <taxon>Embryophyta</taxon>
        <taxon>Tracheophyta</taxon>
        <taxon>Spermatophyta</taxon>
        <taxon>Magnoliopsida</taxon>
        <taxon>eudicotyledons</taxon>
        <taxon>Gunneridae</taxon>
        <taxon>Pentapetalae</taxon>
        <taxon>rosids</taxon>
        <taxon>fabids</taxon>
        <taxon>Malpighiales</taxon>
        <taxon>Euphorbiaceae</taxon>
        <taxon>Crotonoideae</taxon>
        <taxon>Micrandreae</taxon>
        <taxon>Hevea</taxon>
    </lineage>
</organism>
<evidence type="ECO:0000256" key="7">
    <source>
        <dbReference type="SAM" id="Coils"/>
    </source>
</evidence>
<evidence type="ECO:0000256" key="3">
    <source>
        <dbReference type="ARBA" id="ARBA00022490"/>
    </source>
</evidence>
<keyword evidence="3" id="KW-0963">Cytoplasm</keyword>
<dbReference type="EMBL" id="JAAGAX010000016">
    <property type="protein sequence ID" value="KAF2289914.1"/>
    <property type="molecule type" value="Genomic_DNA"/>
</dbReference>
<evidence type="ECO:0000256" key="6">
    <source>
        <dbReference type="ARBA" id="ARBA00023212"/>
    </source>
</evidence>
<dbReference type="PANTHER" id="PTHR31246:SF18">
    <property type="entry name" value="MICROTUBULE-ASSOCIATED PROTEIN 70-1-LIKE"/>
    <property type="match status" value="1"/>
</dbReference>
<dbReference type="Pfam" id="PF07058">
    <property type="entry name" value="MAP70"/>
    <property type="match status" value="1"/>
</dbReference>
<comment type="similarity">
    <text evidence="2">Belongs to the MAP70 family.</text>
</comment>
<evidence type="ECO:0000256" key="1">
    <source>
        <dbReference type="ARBA" id="ARBA00004245"/>
    </source>
</evidence>
<name>A0A6A6KN45_HEVBR</name>
<evidence type="ECO:0000313" key="8">
    <source>
        <dbReference type="EMBL" id="KAF2289914.1"/>
    </source>
</evidence>
<evidence type="ECO:0000313" key="9">
    <source>
        <dbReference type="Proteomes" id="UP000467840"/>
    </source>
</evidence>
<dbReference type="Proteomes" id="UP000467840">
    <property type="component" value="Chromosome 8"/>
</dbReference>
<dbReference type="PANTHER" id="PTHR31246">
    <property type="entry name" value="MICROTUBULE-ASSOCIATED PROTEIN 70-2"/>
    <property type="match status" value="1"/>
</dbReference>
<feature type="coiled-coil region" evidence="7">
    <location>
        <begin position="174"/>
        <end position="201"/>
    </location>
</feature>
<keyword evidence="5 7" id="KW-0175">Coiled coil</keyword>
<dbReference type="GO" id="GO:0005874">
    <property type="term" value="C:microtubule"/>
    <property type="evidence" value="ECO:0007669"/>
    <property type="project" value="UniProtKB-KW"/>
</dbReference>
<sequence length="224" mass="24562">MASNHYITSNGDAELAKPVLTSSASFKTRKSKPNAAAAAAAAASAAISRAGSDVDDIITLLHGSDPVRVELKRLENEVRDKDRELGEALAEIKSLKNSERLKEKAVEELTDELNKVDEKLKAAEVLLESRNLDIKKINDEKKAALAAQFAAEATLRRVHAAQKDDEMPPIEAIITPLEAELKLARLEVAKLQDDNRALDRLTKSKEAALLEAERTVQMAWQKHP</sequence>